<dbReference type="Proteomes" id="UP001139534">
    <property type="component" value="Unassembled WGS sequence"/>
</dbReference>
<comment type="caution">
    <text evidence="1">The sequence shown here is derived from an EMBL/GenBank/DDBJ whole genome shotgun (WGS) entry which is preliminary data.</text>
</comment>
<protein>
    <submittedName>
        <fullName evidence="1">Uncharacterized protein</fullName>
    </submittedName>
</protein>
<proteinExistence type="predicted"/>
<dbReference type="AlphaFoldDB" id="A0A9X1Y244"/>
<keyword evidence="2" id="KW-1185">Reference proteome</keyword>
<dbReference type="RefSeq" id="WP_248552340.1">
    <property type="nucleotide sequence ID" value="NZ_JALPRK010000012.1"/>
</dbReference>
<name>A0A9X1Y244_9BACL</name>
<organism evidence="1 2">
    <name type="scientific">Paenibacillus mellifer</name>
    <dbReference type="NCBI Taxonomy" id="2937794"/>
    <lineage>
        <taxon>Bacteria</taxon>
        <taxon>Bacillati</taxon>
        <taxon>Bacillota</taxon>
        <taxon>Bacilli</taxon>
        <taxon>Bacillales</taxon>
        <taxon>Paenibacillaceae</taxon>
        <taxon>Paenibacillus</taxon>
    </lineage>
</organism>
<dbReference type="EMBL" id="JALPRK010000012">
    <property type="protein sequence ID" value="MCK8488261.1"/>
    <property type="molecule type" value="Genomic_DNA"/>
</dbReference>
<gene>
    <name evidence="1" type="ORF">M0651_13870</name>
</gene>
<accession>A0A9X1Y244</accession>
<evidence type="ECO:0000313" key="1">
    <source>
        <dbReference type="EMBL" id="MCK8488261.1"/>
    </source>
</evidence>
<sequence length="606" mass="68008">MAIINSENIVGTKEIGDLFGVSSSAVVNLQNRYIDFPVPIKRLESGPIFDLLEIQEWGVKHNRIPIRNTVPIEAGDHKSIAIVGLPRTGKSYSSSVFVAEHECFVLRRAFSGAGDDFTQCAVKIIVSSKIMEPYAQFNTENEEERQYSRIDEKSLINFVTEINAYLKQKRESGAEISPSEYIEIFVQPSQLAAEILNENKLSYLIITDTPGVSDSYELVQIAEAHLVMLVLTDSGGETARAGFKKIVEGIAPLVAAGDACFLYNLKKPCDDEEEYADMQREAETAMQSFEAEFAPLRKSIIDTSMNILHPSKSVLGIPGMKDRRINFAEEAFRQRLKEVINRSFKGEGLELINKELQDSLKEAITGAEQLTEEGICNSFLNFLTNVLSQIPRLASDLTKPDYFQTFKSKNHARVKSQDGYRIDNAVKIERKDSLSRLYQSFSTYTAENTPDLLKQAGIKLFYKLISEELKSDSGIGVGIHPWEDYPPITMRAIEYTLASELEQAFLQGANDPAHTYCDTMKRNGIISKSWHCVRIDVNKLYLLPILKNCGVLSLHSSNLMELVRNRYIGGLRKVGEFKAWEQCLEAFDTKITANFSPNNLVKSTGI</sequence>
<reference evidence="1" key="1">
    <citation type="submission" date="2022-04" db="EMBL/GenBank/DDBJ databases">
        <authorList>
            <person name="Seo M.-J."/>
        </authorList>
    </citation>
    <scope>NUCLEOTIDE SEQUENCE</scope>
    <source>
        <strain evidence="1">MBLB2552</strain>
    </source>
</reference>
<evidence type="ECO:0000313" key="2">
    <source>
        <dbReference type="Proteomes" id="UP001139534"/>
    </source>
</evidence>